<proteinExistence type="predicted"/>
<dbReference type="AlphaFoldDB" id="A0A090Z8B3"/>
<dbReference type="Pfam" id="PF10400">
    <property type="entry name" value="Vir_act_alpha_C"/>
    <property type="match status" value="1"/>
</dbReference>
<feature type="coiled-coil region" evidence="1">
    <location>
        <begin position="120"/>
        <end position="147"/>
    </location>
</feature>
<dbReference type="InterPro" id="IPR036388">
    <property type="entry name" value="WH-like_DNA-bd_sf"/>
</dbReference>
<dbReference type="PATRIC" id="fig|44252.3.peg.4211"/>
<dbReference type="EMBL" id="JMQA01000037">
    <property type="protein sequence ID" value="KFN06470.1"/>
    <property type="molecule type" value="Genomic_DNA"/>
</dbReference>
<organism evidence="4 5">
    <name type="scientific">Paenibacillus macerans</name>
    <name type="common">Bacillus macerans</name>
    <dbReference type="NCBI Taxonomy" id="44252"/>
    <lineage>
        <taxon>Bacteria</taxon>
        <taxon>Bacillati</taxon>
        <taxon>Bacillota</taxon>
        <taxon>Bacilli</taxon>
        <taxon>Bacillales</taxon>
        <taxon>Paenibacillaceae</taxon>
        <taxon>Paenibacillus</taxon>
    </lineage>
</organism>
<evidence type="ECO:0000259" key="3">
    <source>
        <dbReference type="Pfam" id="PF10400"/>
    </source>
</evidence>
<dbReference type="SUPFAM" id="SSF46785">
    <property type="entry name" value="Winged helix' DNA-binding domain"/>
    <property type="match status" value="1"/>
</dbReference>
<dbReference type="Pfam" id="PF03551">
    <property type="entry name" value="PadR"/>
    <property type="match status" value="1"/>
</dbReference>
<feature type="domain" description="Transcription regulator PadR N-terminal" evidence="2">
    <location>
        <begin position="8"/>
        <end position="83"/>
    </location>
</feature>
<comment type="caution">
    <text evidence="4">The sequence shown here is derived from an EMBL/GenBank/DDBJ whole genome shotgun (WGS) entry which is preliminary data.</text>
</comment>
<dbReference type="InterPro" id="IPR018309">
    <property type="entry name" value="Tscrpt_reg_PadR_C"/>
</dbReference>
<evidence type="ECO:0000259" key="2">
    <source>
        <dbReference type="Pfam" id="PF03551"/>
    </source>
</evidence>
<dbReference type="PANTHER" id="PTHR43252:SF6">
    <property type="entry name" value="NEGATIVE TRANSCRIPTION REGULATOR PADR"/>
    <property type="match status" value="1"/>
</dbReference>
<accession>A0A090Z8B3</accession>
<evidence type="ECO:0000313" key="4">
    <source>
        <dbReference type="EMBL" id="KFN06470.1"/>
    </source>
</evidence>
<evidence type="ECO:0000313" key="5">
    <source>
        <dbReference type="Proteomes" id="UP000029278"/>
    </source>
</evidence>
<dbReference type="Proteomes" id="UP000029278">
    <property type="component" value="Unassembled WGS sequence"/>
</dbReference>
<keyword evidence="1" id="KW-0175">Coiled coil</keyword>
<protein>
    <submittedName>
        <fullName evidence="4">Transcriptional regulator PadR-like family protein</fullName>
    </submittedName>
</protein>
<dbReference type="InterPro" id="IPR005149">
    <property type="entry name" value="Tscrpt_reg_PadR_N"/>
</dbReference>
<reference evidence="4 5" key="1">
    <citation type="submission" date="2014-04" db="EMBL/GenBank/DDBJ databases">
        <authorList>
            <person name="Bishop-Lilly K.A."/>
            <person name="Broomall S.M."/>
            <person name="Chain P.S."/>
            <person name="Chertkov O."/>
            <person name="Coyne S.R."/>
            <person name="Daligault H.E."/>
            <person name="Davenport K.W."/>
            <person name="Erkkila T."/>
            <person name="Frey K.G."/>
            <person name="Gibbons H.S."/>
            <person name="Gu W."/>
            <person name="Jaissle J."/>
            <person name="Johnson S.L."/>
            <person name="Koroleva G.I."/>
            <person name="Ladner J.T."/>
            <person name="Lo C.-C."/>
            <person name="Minogue T.D."/>
            <person name="Munk C."/>
            <person name="Palacios G.F."/>
            <person name="Redden C.L."/>
            <person name="Rosenzweig C.N."/>
            <person name="Scholz M.B."/>
            <person name="Teshima H."/>
            <person name="Xu Y."/>
        </authorList>
    </citation>
    <scope>NUCLEOTIDE SEQUENCE [LARGE SCALE GENOMIC DNA]</scope>
    <source>
        <strain evidence="4 5">8244</strain>
    </source>
</reference>
<keyword evidence="5" id="KW-1185">Reference proteome</keyword>
<dbReference type="Gene3D" id="1.10.10.10">
    <property type="entry name" value="Winged helix-like DNA-binding domain superfamily/Winged helix DNA-binding domain"/>
    <property type="match status" value="1"/>
</dbReference>
<name>A0A090Z8B3_PAEMA</name>
<sequence length="184" mass="21673">MSSIKFVLLSLLAREPLSGYDIKQQMKDRINFFYKINNNQLYPLLSKLETEGLVQLQSHERESYRPARKVYKITDQGIEHLKEWVMEPSEPGNWDEFLLKQYNSWLIAPEVLIPHLKKKRAEHEQRVELYTDKIASIREQNQELTSDHPLFSSIAIIEMGISFEKSCSEWCDKMIGWLKSNQIG</sequence>
<dbReference type="OrthoDB" id="9783723at2"/>
<dbReference type="STRING" id="44252.DJ90_4223"/>
<gene>
    <name evidence="4" type="ORF">DJ90_4223</name>
</gene>
<dbReference type="Gene3D" id="6.10.140.190">
    <property type="match status" value="1"/>
</dbReference>
<evidence type="ECO:0000256" key="1">
    <source>
        <dbReference type="SAM" id="Coils"/>
    </source>
</evidence>
<dbReference type="InterPro" id="IPR036390">
    <property type="entry name" value="WH_DNA-bd_sf"/>
</dbReference>
<dbReference type="RefSeq" id="WP_036626291.1">
    <property type="nucleotide sequence ID" value="NZ_BGML01000012.1"/>
</dbReference>
<dbReference type="GeneID" id="77009615"/>
<dbReference type="HOGENOM" id="CLU_089258_1_3_9"/>
<feature type="domain" description="Transcription regulator PadR C-terminal" evidence="3">
    <location>
        <begin position="95"/>
        <end position="176"/>
    </location>
</feature>
<dbReference type="PANTHER" id="PTHR43252">
    <property type="entry name" value="TRANSCRIPTIONAL REGULATOR YQJI"/>
    <property type="match status" value="1"/>
</dbReference>